<name>K5VUI7_PHACS</name>
<evidence type="ECO:0000256" key="1">
    <source>
        <dbReference type="SAM" id="MobiDB-lite"/>
    </source>
</evidence>
<proteinExistence type="predicted"/>
<evidence type="ECO:0000313" key="2">
    <source>
        <dbReference type="EMBL" id="EKM50465.1"/>
    </source>
</evidence>
<organism evidence="2 3">
    <name type="scientific">Phanerochaete carnosa (strain HHB-10118-sp)</name>
    <name type="common">White-rot fungus</name>
    <name type="synonym">Peniophora carnosa</name>
    <dbReference type="NCBI Taxonomy" id="650164"/>
    <lineage>
        <taxon>Eukaryota</taxon>
        <taxon>Fungi</taxon>
        <taxon>Dikarya</taxon>
        <taxon>Basidiomycota</taxon>
        <taxon>Agaricomycotina</taxon>
        <taxon>Agaricomycetes</taxon>
        <taxon>Polyporales</taxon>
        <taxon>Phanerochaetaceae</taxon>
        <taxon>Phanerochaete</taxon>
    </lineage>
</organism>
<evidence type="ECO:0000313" key="3">
    <source>
        <dbReference type="Proteomes" id="UP000008370"/>
    </source>
</evidence>
<dbReference type="AlphaFoldDB" id="K5VUI7"/>
<sequence>MAMISTGSIDAREKTDVVDFVVPHIMTFEWRASSSSRLSSSGSISLGSPSSGSSSGPFFLGPSSSGLTSPESPSSGWPSPNLSRPGLSSSVSRKKLSDNNIRDRYRGFFYGSISKPRSSIT</sequence>
<protein>
    <submittedName>
        <fullName evidence="2">Uncharacterized protein</fullName>
    </submittedName>
</protein>
<accession>K5VUI7</accession>
<feature type="compositionally biased region" description="Low complexity" evidence="1">
    <location>
        <begin position="33"/>
        <end position="80"/>
    </location>
</feature>
<dbReference type="GeneID" id="18918649"/>
<dbReference type="InParanoid" id="K5VUI7"/>
<dbReference type="Proteomes" id="UP000008370">
    <property type="component" value="Unassembled WGS sequence"/>
</dbReference>
<keyword evidence="3" id="KW-1185">Reference proteome</keyword>
<dbReference type="HOGENOM" id="CLU_2038864_0_0_1"/>
<dbReference type="EMBL" id="JH930478">
    <property type="protein sequence ID" value="EKM50465.1"/>
    <property type="molecule type" value="Genomic_DNA"/>
</dbReference>
<dbReference type="RefSeq" id="XP_007400737.1">
    <property type="nucleotide sequence ID" value="XM_007400675.1"/>
</dbReference>
<dbReference type="KEGG" id="pco:PHACADRAFT_263773"/>
<gene>
    <name evidence="2" type="ORF">PHACADRAFT_263773</name>
</gene>
<feature type="region of interest" description="Disordered" evidence="1">
    <location>
        <begin position="31"/>
        <end position="98"/>
    </location>
</feature>
<reference evidence="2 3" key="1">
    <citation type="journal article" date="2012" name="BMC Genomics">
        <title>Comparative genomics of the white-rot fungi, Phanerochaete carnosa and P. chrysosporium, to elucidate the genetic basis of the distinct wood types they colonize.</title>
        <authorList>
            <person name="Suzuki H."/>
            <person name="MacDonald J."/>
            <person name="Syed K."/>
            <person name="Salamov A."/>
            <person name="Hori C."/>
            <person name="Aerts A."/>
            <person name="Henrissat B."/>
            <person name="Wiebenga A."/>
            <person name="vanKuyk P.A."/>
            <person name="Barry K."/>
            <person name="Lindquist E."/>
            <person name="LaButti K."/>
            <person name="Lapidus A."/>
            <person name="Lucas S."/>
            <person name="Coutinho P."/>
            <person name="Gong Y."/>
            <person name="Samejima M."/>
            <person name="Mahadevan R."/>
            <person name="Abou-Zaid M."/>
            <person name="de Vries R.P."/>
            <person name="Igarashi K."/>
            <person name="Yadav J.S."/>
            <person name="Grigoriev I.V."/>
            <person name="Master E.R."/>
        </authorList>
    </citation>
    <scope>NUCLEOTIDE SEQUENCE [LARGE SCALE GENOMIC DNA]</scope>
    <source>
        <strain evidence="2 3">HHB-10118-sp</strain>
    </source>
</reference>